<proteinExistence type="predicted"/>
<gene>
    <name evidence="2" type="ORF">WHI96_24985</name>
</gene>
<reference evidence="2 3" key="1">
    <citation type="submission" date="2024-03" db="EMBL/GenBank/DDBJ databases">
        <title>Draft genome sequence of Pseudonocardia tropica JCM 19149.</title>
        <authorList>
            <person name="Butdee W."/>
            <person name="Duangmal K."/>
        </authorList>
    </citation>
    <scope>NUCLEOTIDE SEQUENCE [LARGE SCALE GENOMIC DNA]</scope>
    <source>
        <strain evidence="2 3">JCM 19149</strain>
    </source>
</reference>
<accession>A0ABV1K1H2</accession>
<evidence type="ECO:0000313" key="3">
    <source>
        <dbReference type="Proteomes" id="UP001464923"/>
    </source>
</evidence>
<dbReference type="RefSeq" id="WP_345651087.1">
    <property type="nucleotide sequence ID" value="NZ_BAABLY010000073.1"/>
</dbReference>
<evidence type="ECO:0000256" key="1">
    <source>
        <dbReference type="SAM" id="MobiDB-lite"/>
    </source>
</evidence>
<evidence type="ECO:0000313" key="2">
    <source>
        <dbReference type="EMBL" id="MEQ3542073.1"/>
    </source>
</evidence>
<comment type="caution">
    <text evidence="2">The sequence shown here is derived from an EMBL/GenBank/DDBJ whole genome shotgun (WGS) entry which is preliminary data.</text>
</comment>
<feature type="region of interest" description="Disordered" evidence="1">
    <location>
        <begin position="1"/>
        <end position="27"/>
    </location>
</feature>
<keyword evidence="3" id="KW-1185">Reference proteome</keyword>
<feature type="region of interest" description="Disordered" evidence="1">
    <location>
        <begin position="75"/>
        <end position="102"/>
    </location>
</feature>
<protein>
    <recommendedName>
        <fullName evidence="4">Ribbon-helix-helix protein CopG domain-containing protein</fullName>
    </recommendedName>
</protein>
<name>A0ABV1K1H2_9PSEU</name>
<feature type="compositionally biased region" description="Basic residues" evidence="1">
    <location>
        <begin position="1"/>
        <end position="17"/>
    </location>
</feature>
<dbReference type="Proteomes" id="UP001464923">
    <property type="component" value="Unassembled WGS sequence"/>
</dbReference>
<evidence type="ECO:0008006" key="4">
    <source>
        <dbReference type="Google" id="ProtNLM"/>
    </source>
</evidence>
<dbReference type="EMBL" id="JBEDNP010000023">
    <property type="protein sequence ID" value="MEQ3542073.1"/>
    <property type="molecule type" value="Genomic_DNA"/>
</dbReference>
<sequence length="102" mass="11522">MSERRPRGRNGAAKRYKGPRELVGTRVPPEINDRIDDEREALGLTRTDYIFAAILMALEDPKKVRATAATLTDMLPNRRTSTEDDQLRLADEPSQEALKRSA</sequence>
<feature type="compositionally biased region" description="Basic and acidic residues" evidence="1">
    <location>
        <begin position="80"/>
        <end position="102"/>
    </location>
</feature>
<organism evidence="2 3">
    <name type="scientific">Pseudonocardia tropica</name>
    <dbReference type="NCBI Taxonomy" id="681289"/>
    <lineage>
        <taxon>Bacteria</taxon>
        <taxon>Bacillati</taxon>
        <taxon>Actinomycetota</taxon>
        <taxon>Actinomycetes</taxon>
        <taxon>Pseudonocardiales</taxon>
        <taxon>Pseudonocardiaceae</taxon>
        <taxon>Pseudonocardia</taxon>
    </lineage>
</organism>